<evidence type="ECO:0000313" key="8">
    <source>
        <dbReference type="Proteomes" id="UP000027601"/>
    </source>
</evidence>
<dbReference type="InterPro" id="IPR006665">
    <property type="entry name" value="OmpA-like"/>
</dbReference>
<dbReference type="PANTHER" id="PTHR30329">
    <property type="entry name" value="STATOR ELEMENT OF FLAGELLAR MOTOR COMPLEX"/>
    <property type="match status" value="1"/>
</dbReference>
<evidence type="ECO:0000256" key="3">
    <source>
        <dbReference type="ARBA" id="ARBA00023237"/>
    </source>
</evidence>
<dbReference type="RefSeq" id="WP_024995769.1">
    <property type="nucleotide sequence ID" value="NZ_BAJS01000002.1"/>
</dbReference>
<dbReference type="Proteomes" id="UP000027601">
    <property type="component" value="Unassembled WGS sequence"/>
</dbReference>
<reference evidence="7 8" key="1">
    <citation type="journal article" date="2015" name="Microbes Environ.">
        <title>Distribution and evolution of nitrogen fixation genes in the phylum bacteroidetes.</title>
        <authorList>
            <person name="Inoue J."/>
            <person name="Oshima K."/>
            <person name="Suda W."/>
            <person name="Sakamoto M."/>
            <person name="Iino T."/>
            <person name="Noda S."/>
            <person name="Hongoh Y."/>
            <person name="Hattori M."/>
            <person name="Ohkuma M."/>
        </authorList>
    </citation>
    <scope>NUCLEOTIDE SEQUENCE [LARGE SCALE GENOMIC DNA]</scope>
    <source>
        <strain evidence="7 8">JCM 15093</strain>
    </source>
</reference>
<comment type="caution">
    <text evidence="7">The sequence shown here is derived from an EMBL/GenBank/DDBJ whole genome shotgun (WGS) entry which is preliminary data.</text>
</comment>
<proteinExistence type="predicted"/>
<dbReference type="GO" id="GO:0009279">
    <property type="term" value="C:cell outer membrane"/>
    <property type="evidence" value="ECO:0007669"/>
    <property type="project" value="UniProtKB-SubCell"/>
</dbReference>
<dbReference type="InterPro" id="IPR039567">
    <property type="entry name" value="Gly-zipper"/>
</dbReference>
<organism evidence="7 8">
    <name type="scientific">Bacteroides graminisolvens DSM 19988 = JCM 15093</name>
    <dbReference type="NCBI Taxonomy" id="1121097"/>
    <lineage>
        <taxon>Bacteria</taxon>
        <taxon>Pseudomonadati</taxon>
        <taxon>Bacteroidota</taxon>
        <taxon>Bacteroidia</taxon>
        <taxon>Bacteroidales</taxon>
        <taxon>Bacteroidaceae</taxon>
        <taxon>Bacteroides</taxon>
    </lineage>
</organism>
<gene>
    <name evidence="7" type="ORF">JCM15093_784</name>
</gene>
<dbReference type="PANTHER" id="PTHR30329:SF21">
    <property type="entry name" value="LIPOPROTEIN YIAD-RELATED"/>
    <property type="match status" value="1"/>
</dbReference>
<dbReference type="InterPro" id="IPR036737">
    <property type="entry name" value="OmpA-like_sf"/>
</dbReference>
<dbReference type="eggNOG" id="COG2885">
    <property type="taxonomic scope" value="Bacteria"/>
</dbReference>
<keyword evidence="3" id="KW-0998">Cell outer membrane</keyword>
<protein>
    <submittedName>
        <fullName evidence="7">OmpA family outer membrane protein</fullName>
    </submittedName>
</protein>
<evidence type="ECO:0000256" key="4">
    <source>
        <dbReference type="PROSITE-ProRule" id="PRU00473"/>
    </source>
</evidence>
<dbReference type="EMBL" id="BAJS01000002">
    <property type="protein sequence ID" value="GAK35674.1"/>
    <property type="molecule type" value="Genomic_DNA"/>
</dbReference>
<keyword evidence="8" id="KW-1185">Reference proteome</keyword>
<evidence type="ECO:0000256" key="5">
    <source>
        <dbReference type="SAM" id="SignalP"/>
    </source>
</evidence>
<keyword evidence="5" id="KW-0732">Signal</keyword>
<dbReference type="Pfam" id="PF13488">
    <property type="entry name" value="Gly-zipper_Omp"/>
    <property type="match status" value="1"/>
</dbReference>
<evidence type="ECO:0000256" key="1">
    <source>
        <dbReference type="ARBA" id="ARBA00004442"/>
    </source>
</evidence>
<keyword evidence="2 4" id="KW-0472">Membrane</keyword>
<dbReference type="PRINTS" id="PR01021">
    <property type="entry name" value="OMPADOMAIN"/>
</dbReference>
<comment type="subcellular location">
    <subcellularLocation>
        <location evidence="1">Cell outer membrane</location>
    </subcellularLocation>
</comment>
<dbReference type="CDD" id="cd07185">
    <property type="entry name" value="OmpA_C-like"/>
    <property type="match status" value="1"/>
</dbReference>
<name>A0A069D672_9BACE</name>
<evidence type="ECO:0000256" key="2">
    <source>
        <dbReference type="ARBA" id="ARBA00023136"/>
    </source>
</evidence>
<dbReference type="SUPFAM" id="SSF103088">
    <property type="entry name" value="OmpA-like"/>
    <property type="match status" value="1"/>
</dbReference>
<evidence type="ECO:0000313" key="7">
    <source>
        <dbReference type="EMBL" id="GAK35674.1"/>
    </source>
</evidence>
<dbReference type="InterPro" id="IPR050330">
    <property type="entry name" value="Bact_OuterMem_StrucFunc"/>
</dbReference>
<dbReference type="AlphaFoldDB" id="A0A069D672"/>
<dbReference type="PROSITE" id="PS51257">
    <property type="entry name" value="PROKAR_LIPOPROTEIN"/>
    <property type="match status" value="1"/>
</dbReference>
<dbReference type="Gene3D" id="3.30.1330.60">
    <property type="entry name" value="OmpA-like domain"/>
    <property type="match status" value="1"/>
</dbReference>
<accession>A0A069D672</accession>
<dbReference type="Pfam" id="PF00691">
    <property type="entry name" value="OmpA"/>
    <property type="match status" value="1"/>
</dbReference>
<feature type="domain" description="OmpA-like" evidence="6">
    <location>
        <begin position="99"/>
        <end position="213"/>
    </location>
</feature>
<evidence type="ECO:0000259" key="6">
    <source>
        <dbReference type="PROSITE" id="PS51123"/>
    </source>
</evidence>
<sequence>MKKIKFLALFLSAALVFGSCGTSNTVKGGAIGAGSGAALGAIIGGIAGKGKGALIGAAIGTAVGGTAGALIGRKMDKNAAEAAKIEGANVEKITDANGLSAVKVTFESGILFGFNSSTLSASSKSSLSEFAGILKADPTLDIAIIGHTDKVGTYEANQTVSTKRAQAVKNYLQSCGVSSSQFKSVEGVGYSQYNEAQSAEQNRRVEIYMYASEQMIKNAEAGR</sequence>
<feature type="signal peptide" evidence="5">
    <location>
        <begin position="1"/>
        <end position="18"/>
    </location>
</feature>
<dbReference type="STRING" id="1121097.GCA_000428125_01383"/>
<dbReference type="InterPro" id="IPR006664">
    <property type="entry name" value="OMP_bac"/>
</dbReference>
<feature type="chain" id="PRO_5001659955" evidence="5">
    <location>
        <begin position="19"/>
        <end position="223"/>
    </location>
</feature>
<dbReference type="OrthoDB" id="9782229at2"/>
<dbReference type="PROSITE" id="PS51123">
    <property type="entry name" value="OMPA_2"/>
    <property type="match status" value="1"/>
</dbReference>